<evidence type="ECO:0000256" key="1">
    <source>
        <dbReference type="SAM" id="Coils"/>
    </source>
</evidence>
<dbReference type="Pfam" id="PF06791">
    <property type="entry name" value="TMP_2"/>
    <property type="match status" value="1"/>
</dbReference>
<name>A0ABT0DWE5_9SPHN</name>
<dbReference type="EMBL" id="JALKHS010000006">
    <property type="protein sequence ID" value="MCK0531448.1"/>
    <property type="molecule type" value="Genomic_DNA"/>
</dbReference>
<accession>A0ABT0DWE5</accession>
<evidence type="ECO:0000259" key="2">
    <source>
        <dbReference type="Pfam" id="PF06791"/>
    </source>
</evidence>
<organism evidence="3 4">
    <name type="scientific">Sphingobium agri</name>
    <dbReference type="NCBI Taxonomy" id="2933566"/>
    <lineage>
        <taxon>Bacteria</taxon>
        <taxon>Pseudomonadati</taxon>
        <taxon>Pseudomonadota</taxon>
        <taxon>Alphaproteobacteria</taxon>
        <taxon>Sphingomonadales</taxon>
        <taxon>Sphingomonadaceae</taxon>
        <taxon>Sphingobium</taxon>
    </lineage>
</organism>
<sequence>MAKRALTLPRTDTGALNLDPSAARAAASAAQNEAQALREIATAARSAAAATGDTTQETRLYLQAASAAAVEAEQNARSLSQQATALDRLQAELNQTSSATRALNQNQSRMDAAARNNQLAMRNLGFQVSDVGASLASGSSLFVVFGQQIGQVGGALSDMTGKAGALGRFLTNPWVAALTTAAIVVGVFYDKMNEGNKAFEAAQLGADGLSQAQSVLGNMFDLTSGKLEKQNALLILNARLTAANLRAEAIADRAKGDMVISGSGSVDWLTKARGVAGSILPGAIGSWAAGSSNYYGALDRGKEAQRYFQAVRDAKTDAEKRAAGERAIAFSERTDFTGLSIDRKQFQEGVTGVVAGEAKEAVAKLIDESLDDKKLAADLRREGRARKPRDNSKAVAALGEYGRDAADRIADITSRFGADPSRMQQAEKAVRDLDDIIDDLSRRKPPNFEETIKSAEQAKIVVQQSLDRPFRDLVDRAREREQVDALIIQGRYAEADALQQVLALERQMGPLNEQQLAKVLEIAKADEQRARALEDQRRQVGLYVQAIGDVQNATEKLLSGGSIADFGKNLLGSFKSLQARIISEGIFGGLDREIEDRITGRTDVREGNAFLAQQSRSTGDEIKLLGQAVAAARGEIAGGNIVSGGSASLQGGMKALFDSDDFLAELRAEQSEATGEPVNGDEEIIVTARKQTEAANDNTKALMSSTETFNMIGSSIVSRLKSFGIDIPDAIGKKFGDVLQGASLGMVGGSLAASVMGGKQNSLLSGVGGVLGKELLGGALSKGLGSLASGALGKTLGALGGPLGGIIGGALGGIVGGLFKPAPKYGTARLQMNQYGELEGGSASGNDGASKRAASGLASSVADGLMGIADQLGAKITNVPTNIVLGTFDGKYRVNTEGRGGKMDFKGNSAKGLHNFGDDQQAAIEFAIQKSIEGSVITGISKATENILKSGQDLDRAMQKALMIENIPKELQRRLDPVGYAIDEVNRKWERTVDALREGGATAEQMADAQKLYNMEMAEAKENAGEASQSLKDFIKSMNMGSSSPLSLRDQEENARKVLDPYLGQIARGETIDQDKYLSAAQTFLDIERQLYGSTAKYFEAFDMIQGATGSAISKIDNAAPIRTTSDPFNETTAKASQATAANTANTNTLLEKNNALMEQVLKKLEANASAFTSADARFVNGRWVASS</sequence>
<evidence type="ECO:0000313" key="3">
    <source>
        <dbReference type="EMBL" id="MCK0531448.1"/>
    </source>
</evidence>
<reference evidence="3 4" key="1">
    <citation type="submission" date="2022-04" db="EMBL/GenBank/DDBJ databases">
        <authorList>
            <person name="Huq M.A."/>
        </authorList>
    </citation>
    <scope>NUCLEOTIDE SEQUENCE [LARGE SCALE GENOMIC DNA]</scope>
    <source>
        <strain evidence="3 4">MAH-33</strain>
    </source>
</reference>
<dbReference type="Proteomes" id="UP001203512">
    <property type="component" value="Unassembled WGS sequence"/>
</dbReference>
<evidence type="ECO:0000313" key="4">
    <source>
        <dbReference type="Proteomes" id="UP001203512"/>
    </source>
</evidence>
<dbReference type="InterPro" id="IPR009628">
    <property type="entry name" value="Phage_tape_measure_N"/>
</dbReference>
<keyword evidence="1" id="KW-0175">Coiled coil</keyword>
<comment type="caution">
    <text evidence="3">The sequence shown here is derived from an EMBL/GenBank/DDBJ whole genome shotgun (WGS) entry which is preliminary data.</text>
</comment>
<feature type="domain" description="Bacteriophage tail tape measure N-terminal" evidence="2">
    <location>
        <begin position="112"/>
        <end position="230"/>
    </location>
</feature>
<keyword evidence="4" id="KW-1185">Reference proteome</keyword>
<proteinExistence type="predicted"/>
<feature type="coiled-coil region" evidence="1">
    <location>
        <begin position="62"/>
        <end position="106"/>
    </location>
</feature>
<protein>
    <submittedName>
        <fullName evidence="3">Phage tail length tape measure family protein</fullName>
    </submittedName>
</protein>
<gene>
    <name evidence="3" type="ORF">MU848_07610</name>
</gene>